<keyword evidence="1" id="KW-0378">Hydrolase</keyword>
<dbReference type="EMBL" id="FNUG01000010">
    <property type="protein sequence ID" value="SEF09900.1"/>
    <property type="molecule type" value="Genomic_DNA"/>
</dbReference>
<dbReference type="STRING" id="390640.SAMN04488034_1105"/>
<keyword evidence="2" id="KW-1185">Reference proteome</keyword>
<dbReference type="Proteomes" id="UP000199448">
    <property type="component" value="Unassembled WGS sequence"/>
</dbReference>
<dbReference type="SUPFAM" id="SSF49464">
    <property type="entry name" value="Carboxypeptidase regulatory domain-like"/>
    <property type="match status" value="1"/>
</dbReference>
<dbReference type="AlphaFoldDB" id="A0A1H5P856"/>
<reference evidence="1 2" key="1">
    <citation type="submission" date="2016-10" db="EMBL/GenBank/DDBJ databases">
        <authorList>
            <person name="de Groot N.N."/>
        </authorList>
    </citation>
    <scope>NUCLEOTIDE SEQUENCE [LARGE SCALE GENOMIC DNA]</scope>
    <source>
        <strain evidence="1 2">DSM 23553</strain>
    </source>
</reference>
<keyword evidence="1" id="KW-0645">Protease</keyword>
<proteinExistence type="predicted"/>
<dbReference type="InterPro" id="IPR008969">
    <property type="entry name" value="CarboxyPept-like_regulatory"/>
</dbReference>
<accession>A0A1H5P856</accession>
<sequence length="163" mass="18467">MLLLFFAQSGLAQSGYPKYGTIKGHVWDTLQNKAIATHLYLPGFNRKTATDVNGNFLLEHIPAGTYTLKVRTLSYPEKTIEAITIQGDTVIELNFLFPPECIYIHNTMNCPVCNKKDEVIPVVYGMPTEKTMKKADQGKVKLGGCVVSDCEPKWYCKRDKRWF</sequence>
<dbReference type="Pfam" id="PF13715">
    <property type="entry name" value="CarbopepD_reg_2"/>
    <property type="match status" value="1"/>
</dbReference>
<evidence type="ECO:0000313" key="1">
    <source>
        <dbReference type="EMBL" id="SEF09900.1"/>
    </source>
</evidence>
<name>A0A1H5P856_9FLAO</name>
<dbReference type="Gene3D" id="2.60.40.1120">
    <property type="entry name" value="Carboxypeptidase-like, regulatory domain"/>
    <property type="match status" value="1"/>
</dbReference>
<gene>
    <name evidence="1" type="ORF">SAMN04488034_1105</name>
</gene>
<organism evidence="1 2">
    <name type="scientific">Salinimicrobium catena</name>
    <dbReference type="NCBI Taxonomy" id="390640"/>
    <lineage>
        <taxon>Bacteria</taxon>
        <taxon>Pseudomonadati</taxon>
        <taxon>Bacteroidota</taxon>
        <taxon>Flavobacteriia</taxon>
        <taxon>Flavobacteriales</taxon>
        <taxon>Flavobacteriaceae</taxon>
        <taxon>Salinimicrobium</taxon>
    </lineage>
</organism>
<evidence type="ECO:0000313" key="2">
    <source>
        <dbReference type="Proteomes" id="UP000199448"/>
    </source>
</evidence>
<dbReference type="GO" id="GO:0004180">
    <property type="term" value="F:carboxypeptidase activity"/>
    <property type="evidence" value="ECO:0007669"/>
    <property type="project" value="UniProtKB-KW"/>
</dbReference>
<protein>
    <submittedName>
        <fullName evidence="1">Carboxypeptidase regulatory-like domain-containing protein</fullName>
    </submittedName>
</protein>
<keyword evidence="1" id="KW-0121">Carboxypeptidase</keyword>